<dbReference type="RefSeq" id="WP_162335324.1">
    <property type="nucleotide sequence ID" value="NZ_CP048113.1"/>
</dbReference>
<proteinExistence type="predicted"/>
<dbReference type="EMBL" id="CP048113">
    <property type="protein sequence ID" value="QHS63608.1"/>
    <property type="molecule type" value="Genomic_DNA"/>
</dbReference>
<dbReference type="KEGG" id="chih:GWR21_29720"/>
<name>A0A6B9ZMX0_9BACT</name>
<reference evidence="1 2" key="1">
    <citation type="submission" date="2020-01" db="EMBL/GenBank/DDBJ databases">
        <title>Complete genome sequence of Chitinophaga sp. H33E-04 isolated from quinoa roots.</title>
        <authorList>
            <person name="Weon H.-Y."/>
            <person name="Lee S.A."/>
        </authorList>
    </citation>
    <scope>NUCLEOTIDE SEQUENCE [LARGE SCALE GENOMIC DNA]</scope>
    <source>
        <strain evidence="1 2">H33E-04</strain>
    </source>
</reference>
<dbReference type="AlphaFoldDB" id="A0A6B9ZMX0"/>
<protein>
    <submittedName>
        <fullName evidence="1">Uncharacterized protein</fullName>
    </submittedName>
</protein>
<gene>
    <name evidence="1" type="ORF">GWR21_29720</name>
</gene>
<sequence>MSRLFTYNPFEPLTPAFIDILTARAHHYLVVQQFRYPGIAENKGFMATAYPAAEQAHDHFLQLRPGEGKVLQLHQGGDREKLLSLMVEGSSYRFFYSTTPDADACRKLSQTYKQKVNTYIRSQLHIKNDGGYDVTLKVVAGRFMAIITSGQQRKEVLFYDIIR</sequence>
<dbReference type="Proteomes" id="UP000476411">
    <property type="component" value="Chromosome"/>
</dbReference>
<evidence type="ECO:0000313" key="2">
    <source>
        <dbReference type="Proteomes" id="UP000476411"/>
    </source>
</evidence>
<accession>A0A6B9ZMX0</accession>
<keyword evidence="2" id="KW-1185">Reference proteome</keyword>
<organism evidence="1 2">
    <name type="scientific">Chitinophaga agri</name>
    <dbReference type="NCBI Taxonomy" id="2703787"/>
    <lineage>
        <taxon>Bacteria</taxon>
        <taxon>Pseudomonadati</taxon>
        <taxon>Bacteroidota</taxon>
        <taxon>Chitinophagia</taxon>
        <taxon>Chitinophagales</taxon>
        <taxon>Chitinophagaceae</taxon>
        <taxon>Chitinophaga</taxon>
    </lineage>
</organism>
<evidence type="ECO:0000313" key="1">
    <source>
        <dbReference type="EMBL" id="QHS63608.1"/>
    </source>
</evidence>